<sequence length="439" mass="48730">MNRSNNAGKKKVKSDFDLLANSQSHKPKNLPSTSAKSIRTIMSIFNSKLRLFAFSFLLLCLFFFINYSSSLKFNKPFLSKLKFDHENPSSADNSISAEQIELKTAFSPDTSLAKNINYSKINDMTTPDLPNLDIKTGSLLTPLLVARPVGSAAHTNVRTFLANKLQEYGLKVSLDSFNDTTPLGVKTFTNVIGTTVSKSASDLVSGRRLLLSAHYDSKLFKNFDFIGATDSSVPVAIILSAMKMLKDIDFASSGNKNSVQVVFFDGEEAFEDWSSVDSLYGSRHLADKMHSESDPQLKTFGYNIPQTKMIDLFVLLDLIGSKNPSFYDLNPPSNSANTTKIQANAYALMSKIESDLVDLKILQKKFLATPSSNSRYGSVDDDHRPFIDKNVPILHLISTPFPSVWHTINDNASNLDQYAINHFAILIRAFVVAYLDIKI</sequence>
<organism evidence="6 7">
    <name type="scientific">Smittium culicis</name>
    <dbReference type="NCBI Taxonomy" id="133412"/>
    <lineage>
        <taxon>Eukaryota</taxon>
        <taxon>Fungi</taxon>
        <taxon>Fungi incertae sedis</taxon>
        <taxon>Zoopagomycota</taxon>
        <taxon>Kickxellomycotina</taxon>
        <taxon>Harpellomycetes</taxon>
        <taxon>Harpellales</taxon>
        <taxon>Legeriomycetaceae</taxon>
        <taxon>Smittium</taxon>
    </lineage>
</organism>
<evidence type="ECO:0000256" key="1">
    <source>
        <dbReference type="ARBA" id="ARBA00022679"/>
    </source>
</evidence>
<keyword evidence="3" id="KW-0645">Protease</keyword>
<keyword evidence="2" id="KW-0012">Acyltransferase</keyword>
<keyword evidence="4" id="KW-0472">Membrane</keyword>
<keyword evidence="4" id="KW-1133">Transmembrane helix</keyword>
<dbReference type="InterPro" id="IPR007484">
    <property type="entry name" value="Peptidase_M28"/>
</dbReference>
<dbReference type="InterPro" id="IPR040234">
    <property type="entry name" value="QC/QCL"/>
</dbReference>
<dbReference type="STRING" id="133412.A0A1R1X5Z5"/>
<dbReference type="Pfam" id="PF04389">
    <property type="entry name" value="Peptidase_M28"/>
    <property type="match status" value="1"/>
</dbReference>
<dbReference type="AlphaFoldDB" id="A0A1R1X5Z5"/>
<keyword evidence="3" id="KW-0862">Zinc</keyword>
<dbReference type="GO" id="GO:0008270">
    <property type="term" value="F:zinc ion binding"/>
    <property type="evidence" value="ECO:0007669"/>
    <property type="project" value="TreeGrafter"/>
</dbReference>
<dbReference type="Gene3D" id="3.40.630.10">
    <property type="entry name" value="Zn peptidases"/>
    <property type="match status" value="1"/>
</dbReference>
<dbReference type="OrthoDB" id="3907302at2759"/>
<gene>
    <name evidence="6" type="ORF">AYI70_g10550</name>
</gene>
<dbReference type="PANTHER" id="PTHR12283:SF6">
    <property type="entry name" value="GLUTAMINYL-PEPTIDE CYCLOTRANSFERASE-RELATED"/>
    <property type="match status" value="1"/>
</dbReference>
<accession>A0A1R1X5Z5</accession>
<keyword evidence="4" id="KW-0812">Transmembrane</keyword>
<evidence type="ECO:0000256" key="3">
    <source>
        <dbReference type="RuleBase" id="RU361240"/>
    </source>
</evidence>
<evidence type="ECO:0000313" key="7">
    <source>
        <dbReference type="Proteomes" id="UP000187283"/>
    </source>
</evidence>
<reference evidence="6 7" key="1">
    <citation type="submission" date="2017-01" db="EMBL/GenBank/DDBJ databases">
        <authorList>
            <person name="Mah S.A."/>
            <person name="Swanson W.J."/>
            <person name="Moy G.W."/>
            <person name="Vacquier V.D."/>
        </authorList>
    </citation>
    <scope>NUCLEOTIDE SEQUENCE [LARGE SCALE GENOMIC DNA]</scope>
    <source>
        <strain evidence="6 7">GSMNP</strain>
    </source>
</reference>
<keyword evidence="3" id="KW-0479">Metal-binding</keyword>
<dbReference type="GO" id="GO:0006508">
    <property type="term" value="P:proteolysis"/>
    <property type="evidence" value="ECO:0007669"/>
    <property type="project" value="UniProtKB-KW"/>
</dbReference>
<dbReference type="SUPFAM" id="SSF53187">
    <property type="entry name" value="Zn-dependent exopeptidases"/>
    <property type="match status" value="1"/>
</dbReference>
<keyword evidence="1 6" id="KW-0808">Transferase</keyword>
<dbReference type="EMBL" id="LSSN01005178">
    <property type="protein sequence ID" value="OMJ10065.1"/>
    <property type="molecule type" value="Genomic_DNA"/>
</dbReference>
<dbReference type="GO" id="GO:0016603">
    <property type="term" value="F:glutaminyl-peptide cyclotransferase activity"/>
    <property type="evidence" value="ECO:0007669"/>
    <property type="project" value="TreeGrafter"/>
</dbReference>
<evidence type="ECO:0000256" key="2">
    <source>
        <dbReference type="ARBA" id="ARBA00023315"/>
    </source>
</evidence>
<comment type="similarity">
    <text evidence="3">Belongs to the peptidase M28 family.</text>
</comment>
<keyword evidence="7" id="KW-1185">Reference proteome</keyword>
<evidence type="ECO:0000256" key="4">
    <source>
        <dbReference type="SAM" id="Phobius"/>
    </source>
</evidence>
<dbReference type="EC" id="3.4.-.-" evidence="3"/>
<dbReference type="Proteomes" id="UP000187283">
    <property type="component" value="Unassembled WGS sequence"/>
</dbReference>
<keyword evidence="3" id="KW-0378">Hydrolase</keyword>
<dbReference type="GO" id="GO:0008233">
    <property type="term" value="F:peptidase activity"/>
    <property type="evidence" value="ECO:0007669"/>
    <property type="project" value="UniProtKB-KW"/>
</dbReference>
<feature type="domain" description="Peptidase M28" evidence="5">
    <location>
        <begin position="190"/>
        <end position="431"/>
    </location>
</feature>
<dbReference type="PANTHER" id="PTHR12283">
    <property type="entry name" value="GLUTAMINYL-PEPTIDE CYCLOTRANSFERASE"/>
    <property type="match status" value="1"/>
</dbReference>
<protein>
    <recommendedName>
        <fullName evidence="3">Peptide hydrolase</fullName>
        <ecNumber evidence="3">3.4.-.-</ecNumber>
    </recommendedName>
</protein>
<comment type="caution">
    <text evidence="6">The sequence shown here is derived from an EMBL/GenBank/DDBJ whole genome shotgun (WGS) entry which is preliminary data.</text>
</comment>
<name>A0A1R1X5Z5_9FUNG</name>
<proteinExistence type="inferred from homology"/>
<evidence type="ECO:0000259" key="5">
    <source>
        <dbReference type="Pfam" id="PF04389"/>
    </source>
</evidence>
<evidence type="ECO:0000313" key="6">
    <source>
        <dbReference type="EMBL" id="OMJ10065.1"/>
    </source>
</evidence>
<feature type="transmembrane region" description="Helical" evidence="4">
    <location>
        <begin position="49"/>
        <end position="67"/>
    </location>
</feature>